<accession>A0A087VUB3</accession>
<sequence length="379" mass="42215">MSDKGRTGNGERISDNPRRLWSEDDEDPREKARRTSAAMHERDSGEERTRAGEQTETKNESKSDGTKAGQFRPQQQSEESSEGRNRSLSQDRKGESQPGASSKDDAGNKTQAGDEQKESGSWKLFEDVLLWAAWLIMVAFNGYAEVFKFNGTTTGLIAKRVNVWIMPAGYVFAIWGVIYIALAVWLVRFSLAGPSRKKFGFLPFTLSGLVFVVTCCLNVAWLIFWHRQQTLVSLIIIAVLTLLVWMLYALVRRDATKEGTPKVAKVLDWAPLSLYASWLSVATLVNAAYAILDSGSRVSDLIQGFTTVIVVGLLLALAFLMMQKLSDWVFGLVIVWACLGIGIRIFSTVTVLGVLVLAMTAVGALIIYFPWNRFKLTRR</sequence>
<dbReference type="InterPro" id="IPR004307">
    <property type="entry name" value="TspO_MBR"/>
</dbReference>
<evidence type="ECO:0000313" key="8">
    <source>
        <dbReference type="EMBL" id="AIC91921.1"/>
    </source>
</evidence>
<feature type="transmembrane region" description="Helical" evidence="7">
    <location>
        <begin position="164"/>
        <end position="187"/>
    </location>
</feature>
<keyword evidence="4 7" id="KW-1133">Transmembrane helix</keyword>
<feature type="transmembrane region" description="Helical" evidence="7">
    <location>
        <begin position="328"/>
        <end position="346"/>
    </location>
</feature>
<feature type="compositionally biased region" description="Basic and acidic residues" evidence="6">
    <location>
        <begin position="39"/>
        <end position="65"/>
    </location>
</feature>
<comment type="subcellular location">
    <subcellularLocation>
        <location evidence="1">Membrane</location>
        <topology evidence="1">Multi-pass membrane protein</topology>
    </subcellularLocation>
</comment>
<feature type="compositionally biased region" description="Basic and acidic residues" evidence="6">
    <location>
        <begin position="12"/>
        <end position="22"/>
    </location>
</feature>
<organism evidence="8 9">
    <name type="scientific">Bifidobacterium [indicum] DSM 20214 = LMG 11587</name>
    <dbReference type="NCBI Taxonomy" id="1341694"/>
    <lineage>
        <taxon>Bacteria</taxon>
        <taxon>Bacillati</taxon>
        <taxon>Actinomycetota</taxon>
        <taxon>Actinomycetes</taxon>
        <taxon>Bifidobacteriales</taxon>
        <taxon>Bifidobacteriaceae</taxon>
        <taxon>Bifidobacterium</taxon>
    </lineage>
</organism>
<evidence type="ECO:0000313" key="9">
    <source>
        <dbReference type="Proteomes" id="UP000028569"/>
    </source>
</evidence>
<dbReference type="Gene3D" id="1.20.1260.100">
    <property type="entry name" value="TspO/MBR protein"/>
    <property type="match status" value="1"/>
</dbReference>
<evidence type="ECO:0000256" key="5">
    <source>
        <dbReference type="ARBA" id="ARBA00023136"/>
    </source>
</evidence>
<dbReference type="OrthoDB" id="5189031at2"/>
<feature type="transmembrane region" description="Helical" evidence="7">
    <location>
        <begin position="124"/>
        <end position="144"/>
    </location>
</feature>
<feature type="transmembrane region" description="Helical" evidence="7">
    <location>
        <begin position="230"/>
        <end position="251"/>
    </location>
</feature>
<feature type="transmembrane region" description="Helical" evidence="7">
    <location>
        <begin position="304"/>
        <end position="321"/>
    </location>
</feature>
<protein>
    <recommendedName>
        <fullName evidence="10">Tryptophan-rich sensory protein</fullName>
    </recommendedName>
</protein>
<dbReference type="KEGG" id="bii:BINDI_0646"/>
<feature type="compositionally biased region" description="Basic and acidic residues" evidence="6">
    <location>
        <begin position="102"/>
        <end position="118"/>
    </location>
</feature>
<feature type="transmembrane region" description="Helical" evidence="7">
    <location>
        <begin position="272"/>
        <end position="292"/>
    </location>
</feature>
<dbReference type="CDD" id="cd15904">
    <property type="entry name" value="TSPO_MBR"/>
    <property type="match status" value="1"/>
</dbReference>
<feature type="region of interest" description="Disordered" evidence="6">
    <location>
        <begin position="1"/>
        <end position="118"/>
    </location>
</feature>
<dbReference type="PANTHER" id="PTHR33802">
    <property type="entry name" value="SI:CH211-161H7.5-RELATED"/>
    <property type="match status" value="1"/>
</dbReference>
<dbReference type="PANTHER" id="PTHR33802:SF1">
    <property type="entry name" value="XK-RELATED PROTEIN"/>
    <property type="match status" value="1"/>
</dbReference>
<reference evidence="8 9" key="1">
    <citation type="journal article" date="2014" name="Appl. Environ. Microbiol.">
        <title>Genomic encyclopedia of type strains of the genus Bifidobacterium.</title>
        <authorList>
            <person name="Milani C."/>
            <person name="Lugli G.A."/>
            <person name="Duranti S."/>
            <person name="Turroni F."/>
            <person name="Bottacini F."/>
            <person name="Mangifesta M."/>
            <person name="Sanchez B."/>
            <person name="Viappiani A."/>
            <person name="Mancabelli L."/>
            <person name="Taminiau B."/>
            <person name="Delcenserie V."/>
            <person name="Barrangou R."/>
            <person name="Margolles A."/>
            <person name="van Sinderen D."/>
            <person name="Ventura M."/>
        </authorList>
    </citation>
    <scope>NUCLEOTIDE SEQUENCE [LARGE SCALE GENOMIC DNA]</scope>
    <source>
        <strain evidence="8 9">LMG 11587</strain>
    </source>
</reference>
<evidence type="ECO:0000256" key="3">
    <source>
        <dbReference type="ARBA" id="ARBA00022692"/>
    </source>
</evidence>
<dbReference type="RefSeq" id="WP_033490102.1">
    <property type="nucleotide sequence ID" value="NZ_CP006018.1"/>
</dbReference>
<dbReference type="GO" id="GO:0016020">
    <property type="term" value="C:membrane"/>
    <property type="evidence" value="ECO:0007669"/>
    <property type="project" value="UniProtKB-SubCell"/>
</dbReference>
<proteinExistence type="inferred from homology"/>
<evidence type="ECO:0000256" key="2">
    <source>
        <dbReference type="ARBA" id="ARBA00007524"/>
    </source>
</evidence>
<dbReference type="AlphaFoldDB" id="A0A087VUB3"/>
<feature type="transmembrane region" description="Helical" evidence="7">
    <location>
        <begin position="352"/>
        <end position="371"/>
    </location>
</feature>
<evidence type="ECO:0008006" key="10">
    <source>
        <dbReference type="Google" id="ProtNLM"/>
    </source>
</evidence>
<comment type="similarity">
    <text evidence="2">Belongs to the TspO/BZRP family.</text>
</comment>
<evidence type="ECO:0000256" key="1">
    <source>
        <dbReference type="ARBA" id="ARBA00004141"/>
    </source>
</evidence>
<keyword evidence="5 7" id="KW-0472">Membrane</keyword>
<dbReference type="HOGENOM" id="CLU_061737_0_0_11"/>
<evidence type="ECO:0000256" key="6">
    <source>
        <dbReference type="SAM" id="MobiDB-lite"/>
    </source>
</evidence>
<dbReference type="InterPro" id="IPR038330">
    <property type="entry name" value="TspO/MBR-related_sf"/>
</dbReference>
<dbReference type="Proteomes" id="UP000028569">
    <property type="component" value="Chromosome"/>
</dbReference>
<name>A0A087VUB3_9BIFI</name>
<feature type="compositionally biased region" description="Basic and acidic residues" evidence="6">
    <location>
        <begin position="81"/>
        <end position="95"/>
    </location>
</feature>
<feature type="transmembrane region" description="Helical" evidence="7">
    <location>
        <begin position="199"/>
        <end position="224"/>
    </location>
</feature>
<gene>
    <name evidence="8" type="ORF">BINDI_0646</name>
</gene>
<evidence type="ECO:0000256" key="4">
    <source>
        <dbReference type="ARBA" id="ARBA00022989"/>
    </source>
</evidence>
<dbReference type="EMBL" id="CP006018">
    <property type="protein sequence ID" value="AIC91921.1"/>
    <property type="molecule type" value="Genomic_DNA"/>
</dbReference>
<keyword evidence="3 7" id="KW-0812">Transmembrane</keyword>
<keyword evidence="9" id="KW-1185">Reference proteome</keyword>
<evidence type="ECO:0000256" key="7">
    <source>
        <dbReference type="SAM" id="Phobius"/>
    </source>
</evidence>